<gene>
    <name evidence="1" type="ORF">LCGC14_2393660</name>
</gene>
<organism evidence="1">
    <name type="scientific">marine sediment metagenome</name>
    <dbReference type="NCBI Taxonomy" id="412755"/>
    <lineage>
        <taxon>unclassified sequences</taxon>
        <taxon>metagenomes</taxon>
        <taxon>ecological metagenomes</taxon>
    </lineage>
</organism>
<comment type="caution">
    <text evidence="1">The sequence shown here is derived from an EMBL/GenBank/DDBJ whole genome shotgun (WGS) entry which is preliminary data.</text>
</comment>
<dbReference type="EMBL" id="LAZR01035779">
    <property type="protein sequence ID" value="KKL26601.1"/>
    <property type="molecule type" value="Genomic_DNA"/>
</dbReference>
<protein>
    <submittedName>
        <fullName evidence="1">Uncharacterized protein</fullName>
    </submittedName>
</protein>
<reference evidence="1" key="1">
    <citation type="journal article" date="2015" name="Nature">
        <title>Complex archaea that bridge the gap between prokaryotes and eukaryotes.</title>
        <authorList>
            <person name="Spang A."/>
            <person name="Saw J.H."/>
            <person name="Jorgensen S.L."/>
            <person name="Zaremba-Niedzwiedzka K."/>
            <person name="Martijn J."/>
            <person name="Lind A.E."/>
            <person name="van Eijk R."/>
            <person name="Schleper C."/>
            <person name="Guy L."/>
            <person name="Ettema T.J."/>
        </authorList>
    </citation>
    <scope>NUCLEOTIDE SEQUENCE</scope>
</reference>
<sequence>MLNNEVYQKYQEIDFGTDPMPFYYSAYQDLGGTSSRDIFEKRLRIFQNITLKTYVYGEPPDDVLLESQQSQNSCRNIVWNRWVKWIKDSEEAHRYFVAVDSVTAYT</sequence>
<name>A0A0F9E9R8_9ZZZZ</name>
<dbReference type="AlphaFoldDB" id="A0A0F9E9R8"/>
<evidence type="ECO:0000313" key="1">
    <source>
        <dbReference type="EMBL" id="KKL26601.1"/>
    </source>
</evidence>
<proteinExistence type="predicted"/>
<accession>A0A0F9E9R8</accession>